<dbReference type="EMBL" id="LAZR01002349">
    <property type="protein sequence ID" value="KKN31215.1"/>
    <property type="molecule type" value="Genomic_DNA"/>
</dbReference>
<reference evidence="1" key="1">
    <citation type="journal article" date="2015" name="Nature">
        <title>Complex archaea that bridge the gap between prokaryotes and eukaryotes.</title>
        <authorList>
            <person name="Spang A."/>
            <person name="Saw J.H."/>
            <person name="Jorgensen S.L."/>
            <person name="Zaremba-Niedzwiedzka K."/>
            <person name="Martijn J."/>
            <person name="Lind A.E."/>
            <person name="van Eijk R."/>
            <person name="Schleper C."/>
            <person name="Guy L."/>
            <person name="Ettema T.J."/>
        </authorList>
    </citation>
    <scope>NUCLEOTIDE SEQUENCE</scope>
</reference>
<proteinExistence type="predicted"/>
<evidence type="ECO:0000313" key="1">
    <source>
        <dbReference type="EMBL" id="KKN31215.1"/>
    </source>
</evidence>
<name>A0A0F9PHA4_9ZZZZ</name>
<accession>A0A0F9PHA4</accession>
<dbReference type="AlphaFoldDB" id="A0A0F9PHA4"/>
<sequence length="68" mass="7325">MALLTRTHRPECDESHTGFASPCNTINAHANECQWCSTVATDVVRRMSLCDSCAATAKVQLMLGMAPA</sequence>
<comment type="caution">
    <text evidence="1">The sequence shown here is derived from an EMBL/GenBank/DDBJ whole genome shotgun (WGS) entry which is preliminary data.</text>
</comment>
<organism evidence="1">
    <name type="scientific">marine sediment metagenome</name>
    <dbReference type="NCBI Taxonomy" id="412755"/>
    <lineage>
        <taxon>unclassified sequences</taxon>
        <taxon>metagenomes</taxon>
        <taxon>ecological metagenomes</taxon>
    </lineage>
</organism>
<protein>
    <submittedName>
        <fullName evidence="1">Uncharacterized protein</fullName>
    </submittedName>
</protein>
<gene>
    <name evidence="1" type="ORF">LCGC14_0826380</name>
</gene>